<feature type="domain" description="GP-PDE" evidence="1">
    <location>
        <begin position="9"/>
        <end position="249"/>
    </location>
</feature>
<accession>A0A2T0X245</accession>
<dbReference type="GO" id="GO:0006629">
    <property type="term" value="P:lipid metabolic process"/>
    <property type="evidence" value="ECO:0007669"/>
    <property type="project" value="InterPro"/>
</dbReference>
<name>A0A2T0X245_9RHOB</name>
<dbReference type="Proteomes" id="UP000238801">
    <property type="component" value="Unassembled WGS sequence"/>
</dbReference>
<keyword evidence="3" id="KW-1185">Reference proteome</keyword>
<comment type="caution">
    <text evidence="2">The sequence shown here is derived from an EMBL/GenBank/DDBJ whole genome shotgun (WGS) entry which is preliminary data.</text>
</comment>
<reference evidence="2 3" key="1">
    <citation type="submission" date="2018-03" db="EMBL/GenBank/DDBJ databases">
        <title>Genomic Encyclopedia of Archaeal and Bacterial Type Strains, Phase II (KMG-II): from individual species to whole genera.</title>
        <authorList>
            <person name="Goeker M."/>
        </authorList>
    </citation>
    <scope>NUCLEOTIDE SEQUENCE [LARGE SCALE GENOMIC DNA]</scope>
    <source>
        <strain evidence="2 3">DSM 29318</strain>
    </source>
</reference>
<dbReference type="PANTHER" id="PTHR46211:SF1">
    <property type="entry name" value="GLYCEROPHOSPHODIESTER PHOSPHODIESTERASE, CYTOPLASMIC"/>
    <property type="match status" value="1"/>
</dbReference>
<dbReference type="OrthoDB" id="384721at2"/>
<dbReference type="EMBL" id="PVTT01000002">
    <property type="protein sequence ID" value="PRY92934.1"/>
    <property type="molecule type" value="Genomic_DNA"/>
</dbReference>
<dbReference type="Pfam" id="PF03009">
    <property type="entry name" value="GDPD"/>
    <property type="match status" value="1"/>
</dbReference>
<dbReference type="AlphaFoldDB" id="A0A2T0X245"/>
<sequence>MSLPGGFLARPFAHRALHGEGAAENSDRAIEAAARAGWGIEIDIQLTADGRAAVFHDYDLRRLTGREGVARTISMEALAGTPLRGGGFPLALEDALARVAGRVPVLVEVKDQSGDMGPDGGALEDAVAAAAKGYGGPLAAMSFNPHSAARLKDAGLAAGLVTCAWSAEDWPHLPEERRRALRLMPGLGGADFVSHDRADLASARAGRARAAGLPVLCWTIRSEAEAAEALRHADQITFEGYRPAHRRNARGAPFPG</sequence>
<dbReference type="Gene3D" id="3.20.20.190">
    <property type="entry name" value="Phosphatidylinositol (PI) phosphodiesterase"/>
    <property type="match status" value="1"/>
</dbReference>
<protein>
    <submittedName>
        <fullName evidence="2">Glycerophosphoryl diester phosphodiesterase</fullName>
    </submittedName>
</protein>
<dbReference type="GO" id="GO:0008081">
    <property type="term" value="F:phosphoric diester hydrolase activity"/>
    <property type="evidence" value="ECO:0007669"/>
    <property type="project" value="InterPro"/>
</dbReference>
<dbReference type="SUPFAM" id="SSF51695">
    <property type="entry name" value="PLC-like phosphodiesterases"/>
    <property type="match status" value="1"/>
</dbReference>
<dbReference type="InterPro" id="IPR030395">
    <property type="entry name" value="GP_PDE_dom"/>
</dbReference>
<dbReference type="InterPro" id="IPR017946">
    <property type="entry name" value="PLC-like_Pdiesterase_TIM-brl"/>
</dbReference>
<evidence type="ECO:0000313" key="2">
    <source>
        <dbReference type="EMBL" id="PRY92934.1"/>
    </source>
</evidence>
<dbReference type="RefSeq" id="WP_106160584.1">
    <property type="nucleotide sequence ID" value="NZ_PVTT01000002.1"/>
</dbReference>
<organism evidence="2 3">
    <name type="scientific">Hasllibacter halocynthiae</name>
    <dbReference type="NCBI Taxonomy" id="595589"/>
    <lineage>
        <taxon>Bacteria</taxon>
        <taxon>Pseudomonadati</taxon>
        <taxon>Pseudomonadota</taxon>
        <taxon>Alphaproteobacteria</taxon>
        <taxon>Rhodobacterales</taxon>
        <taxon>Roseobacteraceae</taxon>
        <taxon>Hasllibacter</taxon>
    </lineage>
</organism>
<gene>
    <name evidence="2" type="ORF">BCF33_1797</name>
</gene>
<dbReference type="PANTHER" id="PTHR46211">
    <property type="entry name" value="GLYCEROPHOSPHORYL DIESTER PHOSPHODIESTERASE"/>
    <property type="match status" value="1"/>
</dbReference>
<evidence type="ECO:0000259" key="1">
    <source>
        <dbReference type="PROSITE" id="PS51704"/>
    </source>
</evidence>
<dbReference type="PROSITE" id="PS51704">
    <property type="entry name" value="GP_PDE"/>
    <property type="match status" value="1"/>
</dbReference>
<evidence type="ECO:0000313" key="3">
    <source>
        <dbReference type="Proteomes" id="UP000238801"/>
    </source>
</evidence>
<proteinExistence type="predicted"/>